<feature type="compositionally biased region" description="Basic and acidic residues" evidence="1">
    <location>
        <begin position="64"/>
        <end position="86"/>
    </location>
</feature>
<accession>A0AAV5IYZ3</accession>
<feature type="compositionally biased region" description="Basic and acidic residues" evidence="1">
    <location>
        <begin position="26"/>
        <end position="55"/>
    </location>
</feature>
<evidence type="ECO:0000313" key="2">
    <source>
        <dbReference type="EMBL" id="GKV03897.1"/>
    </source>
</evidence>
<name>A0AAV5IYZ3_9ROSI</name>
<feature type="region of interest" description="Disordered" evidence="1">
    <location>
        <begin position="120"/>
        <end position="149"/>
    </location>
</feature>
<gene>
    <name evidence="2" type="ORF">SLEP1_g16133</name>
</gene>
<evidence type="ECO:0000313" key="3">
    <source>
        <dbReference type="Proteomes" id="UP001054252"/>
    </source>
</evidence>
<protein>
    <submittedName>
        <fullName evidence="2">Uncharacterized protein</fullName>
    </submittedName>
</protein>
<sequence>MKTIDGREEVQRRRRRSTCNRRKRRSADDRQKRRSADDCGREDRRTIRGREDRWTIGRRRDRRRSTEEEIDGRSTDDRRREDDENSARPVVAGRTSSAGVTGVTGFNGFQRAIYLNGLKSSTGPFSDPDPVQPVQPGKDQEDATGRGTEEDVVGEKKDLVGMVVGLGDCRLGNGVEGDATGRGTKEDVVGEEKDLVGMVVGLGDCRLGNGVEGKTNLGISMNLMILDGLLKWVFVEFGFWKL</sequence>
<dbReference type="Proteomes" id="UP001054252">
    <property type="component" value="Unassembled WGS sequence"/>
</dbReference>
<proteinExistence type="predicted"/>
<dbReference type="EMBL" id="BPVZ01000021">
    <property type="protein sequence ID" value="GKV03897.1"/>
    <property type="molecule type" value="Genomic_DNA"/>
</dbReference>
<reference evidence="2 3" key="1">
    <citation type="journal article" date="2021" name="Commun. Biol.">
        <title>The genome of Shorea leprosula (Dipterocarpaceae) highlights the ecological relevance of drought in aseasonal tropical rainforests.</title>
        <authorList>
            <person name="Ng K.K.S."/>
            <person name="Kobayashi M.J."/>
            <person name="Fawcett J.A."/>
            <person name="Hatakeyama M."/>
            <person name="Paape T."/>
            <person name="Ng C.H."/>
            <person name="Ang C.C."/>
            <person name="Tnah L.H."/>
            <person name="Lee C.T."/>
            <person name="Nishiyama T."/>
            <person name="Sese J."/>
            <person name="O'Brien M.J."/>
            <person name="Copetti D."/>
            <person name="Mohd Noor M.I."/>
            <person name="Ong R.C."/>
            <person name="Putra M."/>
            <person name="Sireger I.Z."/>
            <person name="Indrioko S."/>
            <person name="Kosugi Y."/>
            <person name="Izuno A."/>
            <person name="Isagi Y."/>
            <person name="Lee S.L."/>
            <person name="Shimizu K.K."/>
        </authorList>
    </citation>
    <scope>NUCLEOTIDE SEQUENCE [LARGE SCALE GENOMIC DNA]</scope>
    <source>
        <strain evidence="2">214</strain>
    </source>
</reference>
<evidence type="ECO:0000256" key="1">
    <source>
        <dbReference type="SAM" id="MobiDB-lite"/>
    </source>
</evidence>
<keyword evidence="3" id="KW-1185">Reference proteome</keyword>
<feature type="region of interest" description="Disordered" evidence="1">
    <location>
        <begin position="1"/>
        <end position="103"/>
    </location>
</feature>
<feature type="compositionally biased region" description="Basic and acidic residues" evidence="1">
    <location>
        <begin position="1"/>
        <end position="11"/>
    </location>
</feature>
<feature type="compositionally biased region" description="Basic and acidic residues" evidence="1">
    <location>
        <begin position="138"/>
        <end position="149"/>
    </location>
</feature>
<dbReference type="AlphaFoldDB" id="A0AAV5IYZ3"/>
<comment type="caution">
    <text evidence="2">The sequence shown here is derived from an EMBL/GenBank/DDBJ whole genome shotgun (WGS) entry which is preliminary data.</text>
</comment>
<organism evidence="2 3">
    <name type="scientific">Rubroshorea leprosula</name>
    <dbReference type="NCBI Taxonomy" id="152421"/>
    <lineage>
        <taxon>Eukaryota</taxon>
        <taxon>Viridiplantae</taxon>
        <taxon>Streptophyta</taxon>
        <taxon>Embryophyta</taxon>
        <taxon>Tracheophyta</taxon>
        <taxon>Spermatophyta</taxon>
        <taxon>Magnoliopsida</taxon>
        <taxon>eudicotyledons</taxon>
        <taxon>Gunneridae</taxon>
        <taxon>Pentapetalae</taxon>
        <taxon>rosids</taxon>
        <taxon>malvids</taxon>
        <taxon>Malvales</taxon>
        <taxon>Dipterocarpaceae</taxon>
        <taxon>Rubroshorea</taxon>
    </lineage>
</organism>
<feature type="compositionally biased region" description="Basic residues" evidence="1">
    <location>
        <begin position="12"/>
        <end position="25"/>
    </location>
</feature>